<reference evidence="1 2" key="1">
    <citation type="submission" date="2018-06" db="EMBL/GenBank/DDBJ databases">
        <authorList>
            <consortium name="Pathogen Informatics"/>
            <person name="Doyle S."/>
        </authorList>
    </citation>
    <scope>NUCLEOTIDE SEQUENCE [LARGE SCALE GENOMIC DNA]</scope>
    <source>
        <strain evidence="1 2">NCTC10571</strain>
    </source>
</reference>
<proteinExistence type="predicted"/>
<gene>
    <name evidence="1" type="ORF">NCTC10571_00290</name>
</gene>
<dbReference type="InterPro" id="IPR017587">
    <property type="entry name" value="YqeC"/>
</dbReference>
<dbReference type="EMBL" id="UGPP01000001">
    <property type="protein sequence ID" value="STY70177.1"/>
    <property type="molecule type" value="Genomic_DNA"/>
</dbReference>
<dbReference type="Proteomes" id="UP000255234">
    <property type="component" value="Unassembled WGS sequence"/>
</dbReference>
<dbReference type="AlphaFoldDB" id="A0A378NQQ5"/>
<protein>
    <submittedName>
        <fullName evidence="1">Putative selenium-dependent hydroxylase accessory protein YqeC</fullName>
    </submittedName>
</protein>
<organism evidence="1 2">
    <name type="scientific">Megamonas hypermegale</name>
    <dbReference type="NCBI Taxonomy" id="158847"/>
    <lineage>
        <taxon>Bacteria</taxon>
        <taxon>Bacillati</taxon>
        <taxon>Bacillota</taxon>
        <taxon>Negativicutes</taxon>
        <taxon>Selenomonadales</taxon>
        <taxon>Selenomonadaceae</taxon>
        <taxon>Megamonas</taxon>
    </lineage>
</organism>
<dbReference type="NCBIfam" id="TIGR03172">
    <property type="entry name" value="selenium cofactor biosynthesis protein YqeC"/>
    <property type="match status" value="1"/>
</dbReference>
<evidence type="ECO:0000313" key="2">
    <source>
        <dbReference type="Proteomes" id="UP000255234"/>
    </source>
</evidence>
<accession>A0A378NQQ5</accession>
<evidence type="ECO:0000313" key="1">
    <source>
        <dbReference type="EMBL" id="STY70177.1"/>
    </source>
</evidence>
<dbReference type="Pfam" id="PF19842">
    <property type="entry name" value="YqeC"/>
    <property type="match status" value="1"/>
</dbReference>
<name>A0A378NQQ5_9FIRM</name>
<sequence>MFLEYTKKKLINKSIVEYLQVKNQDIISVSGAGGKTSTIKLLAKNLVREHKKVLITTTTKMFKTADVITIRDKNLLKQKLKQRNWVFTGQDYGKKISLWDEEFLREIVSLADITLIEADGAKRLPFKFPKQNEPVYISSSNKVVYIVGMSALNQPLKSLCRAELLAKFLQKQVNENLTKNDIIKVISSEQGARKDIGKRDFFVILNQVDTLLALKEAIFIAEKLTECKIKVAISSYRDEF</sequence>
<dbReference type="RefSeq" id="WP_115150912.1">
    <property type="nucleotide sequence ID" value="NZ_UGPP01000001.1"/>
</dbReference>